<evidence type="ECO:0000313" key="5">
    <source>
        <dbReference type="Proteomes" id="UP000747110"/>
    </source>
</evidence>
<dbReference type="Pfam" id="PF03966">
    <property type="entry name" value="Trm112p"/>
    <property type="match status" value="1"/>
</dbReference>
<name>A0A8J4FIL3_9CHLO</name>
<proteinExistence type="inferred from homology"/>
<reference evidence="4" key="1">
    <citation type="journal article" date="2021" name="Proc. Natl. Acad. Sci. U.S.A.">
        <title>Three genomes in the algal genus Volvox reveal the fate of a haploid sex-determining region after a transition to homothallism.</title>
        <authorList>
            <person name="Yamamoto K."/>
            <person name="Hamaji T."/>
            <person name="Kawai-Toyooka H."/>
            <person name="Matsuzaki R."/>
            <person name="Takahashi F."/>
            <person name="Nishimura Y."/>
            <person name="Kawachi M."/>
            <person name="Noguchi H."/>
            <person name="Minakuchi Y."/>
            <person name="Umen J.G."/>
            <person name="Toyoda A."/>
            <person name="Nozaki H."/>
        </authorList>
    </citation>
    <scope>NUCLEOTIDE SEQUENCE</scope>
    <source>
        <strain evidence="4">NIES-3786</strain>
    </source>
</reference>
<feature type="compositionally biased region" description="Basic and acidic residues" evidence="3">
    <location>
        <begin position="34"/>
        <end position="43"/>
    </location>
</feature>
<dbReference type="SUPFAM" id="SSF158997">
    <property type="entry name" value="Trm112p-like"/>
    <property type="match status" value="1"/>
</dbReference>
<evidence type="ECO:0000256" key="1">
    <source>
        <dbReference type="ARBA" id="ARBA00038479"/>
    </source>
</evidence>
<protein>
    <recommendedName>
        <fullName evidence="2">Protein preY, mitochondrial</fullName>
    </recommendedName>
</protein>
<comment type="caution">
    <text evidence="4">The sequence shown here is derived from an EMBL/GenBank/DDBJ whole genome shotgun (WGS) entry which is preliminary data.</text>
</comment>
<feature type="region of interest" description="Disordered" evidence="3">
    <location>
        <begin position="34"/>
        <end position="53"/>
    </location>
</feature>
<comment type="similarity">
    <text evidence="1">Belongs to the PREY family.</text>
</comment>
<feature type="non-terminal residue" evidence="4">
    <location>
        <position position="129"/>
    </location>
</feature>
<dbReference type="EMBL" id="BNCP01000008">
    <property type="protein sequence ID" value="GIL75867.1"/>
    <property type="molecule type" value="Genomic_DNA"/>
</dbReference>
<gene>
    <name evidence="4" type="ORF">Vretifemale_5596</name>
</gene>
<evidence type="ECO:0000256" key="3">
    <source>
        <dbReference type="SAM" id="MobiDB-lite"/>
    </source>
</evidence>
<dbReference type="Proteomes" id="UP000747110">
    <property type="component" value="Unassembled WGS sequence"/>
</dbReference>
<feature type="region of interest" description="Disordered" evidence="3">
    <location>
        <begin position="109"/>
        <end position="129"/>
    </location>
</feature>
<dbReference type="PANTHER" id="PTHR33505:SF4">
    <property type="entry name" value="PROTEIN PREY, MITOCHONDRIAL"/>
    <property type="match status" value="1"/>
</dbReference>
<evidence type="ECO:0000313" key="4">
    <source>
        <dbReference type="EMBL" id="GIL75867.1"/>
    </source>
</evidence>
<evidence type="ECO:0000256" key="2">
    <source>
        <dbReference type="ARBA" id="ARBA00040939"/>
    </source>
</evidence>
<organism evidence="4 5">
    <name type="scientific">Volvox reticuliferus</name>
    <dbReference type="NCBI Taxonomy" id="1737510"/>
    <lineage>
        <taxon>Eukaryota</taxon>
        <taxon>Viridiplantae</taxon>
        <taxon>Chlorophyta</taxon>
        <taxon>core chlorophytes</taxon>
        <taxon>Chlorophyceae</taxon>
        <taxon>CS clade</taxon>
        <taxon>Chlamydomonadales</taxon>
        <taxon>Volvocaceae</taxon>
        <taxon>Volvox</taxon>
    </lineage>
</organism>
<keyword evidence="5" id="KW-1185">Reference proteome</keyword>
<dbReference type="OrthoDB" id="1884515at2759"/>
<accession>A0A8J4FIL3</accession>
<sequence length="129" mass="14005">FRLNMIRYIFPLVATTRPVAARVSCIAQIGTTESLKDESKTPGRESGSLDGAVPQDVADLMPYIACPLTKAPLRYDVQLGKLVSDELGVAFSVLHGVPQLVPLLGEVLPPSEGDDHGDRQHEITIQRQT</sequence>
<feature type="compositionally biased region" description="Basic and acidic residues" evidence="3">
    <location>
        <begin position="113"/>
        <end position="129"/>
    </location>
</feature>
<dbReference type="InterPro" id="IPR005651">
    <property type="entry name" value="Trm112-like"/>
</dbReference>
<dbReference type="AlphaFoldDB" id="A0A8J4FIL3"/>
<dbReference type="Gene3D" id="2.20.25.10">
    <property type="match status" value="1"/>
</dbReference>
<dbReference type="PANTHER" id="PTHR33505">
    <property type="entry name" value="ZGC:162634"/>
    <property type="match status" value="1"/>
</dbReference>